<sequence>MNSNEHVRPFAFPGPGQTLKQTASDDQKERELSVFTGRSRRRQQDSSGNGGSGRKRLRQLVGGGQISPGQPESEQSGKTDLLPAFSLSAKGGKASDDGRLHRRGRRAQVGEVSTEVDAEPESDATELEYDSVDLTPADKAGGKSVISDEQDIVTAVAESADTSPGSETVQSQNSDDTSQAEIDSVAEPAEKGVSVDASGPDSKTQNLNEAINSSPAATGSLQTSVDTQKEVPSAAATLQKALDDRFQKGLEQGRQEALQKQAEGFHQQAFEQGVESGREAGFQEGLQQGLAAAADELNQRFSGIEALMQAMDEHRRLLSHQQVLGAARLLERLVIEVVRTELRHSPEQIRAVVEEAVHLLDRTEHESISLRVNPDDAAWLQGFVENSADAFVIRPDSAVTRGGCRIEGRLGHVDATLEERLTDCIEQLRTGLLEDPQEAPPIDISPVYDIAKPVSVAAFPEPELPTARLTEVAAKPADNVKDSFFESGSSGLGAWGDLGQ</sequence>
<keyword evidence="10" id="KW-0966">Cell projection</keyword>
<name>A0ABV2SCS0_9GAMM</name>
<keyword evidence="4" id="KW-0813">Transport</keyword>
<feature type="compositionally biased region" description="Acidic residues" evidence="8">
    <location>
        <begin position="114"/>
        <end position="131"/>
    </location>
</feature>
<keyword evidence="6" id="KW-0653">Protein transport</keyword>
<protein>
    <recommendedName>
        <fullName evidence="3">Flagellar assembly protein FliH</fullName>
    </recommendedName>
</protein>
<dbReference type="PANTHER" id="PTHR34982:SF1">
    <property type="entry name" value="FLAGELLAR ASSEMBLY PROTEIN FLIH"/>
    <property type="match status" value="1"/>
</dbReference>
<keyword evidence="5" id="KW-1005">Bacterial flagellum biogenesis</keyword>
<evidence type="ECO:0000256" key="7">
    <source>
        <dbReference type="ARBA" id="ARBA00023225"/>
    </source>
</evidence>
<reference evidence="10 11" key="1">
    <citation type="submission" date="2024-06" db="EMBL/GenBank/DDBJ databases">
        <title>Genomic Encyclopedia of Type Strains, Phase V (KMG-V): Genome sequencing to study the core and pangenomes of soil and plant-associated prokaryotes.</title>
        <authorList>
            <person name="Whitman W."/>
        </authorList>
    </citation>
    <scope>NUCLEOTIDE SEQUENCE [LARGE SCALE GENOMIC DNA]</scope>
    <source>
        <strain evidence="10 11">NE40</strain>
    </source>
</reference>
<feature type="compositionally biased region" description="Polar residues" evidence="8">
    <location>
        <begin position="67"/>
        <end position="78"/>
    </location>
</feature>
<dbReference type="Pfam" id="PF02108">
    <property type="entry name" value="FliH"/>
    <property type="match status" value="1"/>
</dbReference>
<evidence type="ECO:0000256" key="8">
    <source>
        <dbReference type="SAM" id="MobiDB-lite"/>
    </source>
</evidence>
<comment type="function">
    <text evidence="1">Needed for flagellar regrowth and assembly.</text>
</comment>
<feature type="region of interest" description="Disordered" evidence="8">
    <location>
        <begin position="1"/>
        <end position="232"/>
    </location>
</feature>
<dbReference type="RefSeq" id="WP_354009614.1">
    <property type="nucleotide sequence ID" value="NZ_JBEWTA010000001.1"/>
</dbReference>
<feature type="compositionally biased region" description="Polar residues" evidence="8">
    <location>
        <begin position="201"/>
        <end position="226"/>
    </location>
</feature>
<evidence type="ECO:0000256" key="2">
    <source>
        <dbReference type="ARBA" id="ARBA00006602"/>
    </source>
</evidence>
<evidence type="ECO:0000313" key="10">
    <source>
        <dbReference type="EMBL" id="MET4755164.1"/>
    </source>
</evidence>
<evidence type="ECO:0000256" key="4">
    <source>
        <dbReference type="ARBA" id="ARBA00022448"/>
    </source>
</evidence>
<dbReference type="PANTHER" id="PTHR34982">
    <property type="entry name" value="YOP PROTEINS TRANSLOCATION PROTEIN L"/>
    <property type="match status" value="1"/>
</dbReference>
<evidence type="ECO:0000256" key="1">
    <source>
        <dbReference type="ARBA" id="ARBA00003041"/>
    </source>
</evidence>
<comment type="similarity">
    <text evidence="2">Belongs to the FliH family.</text>
</comment>
<accession>A0ABV2SCS0</accession>
<proteinExistence type="inferred from homology"/>
<gene>
    <name evidence="10" type="ORF">V5J35_000356</name>
</gene>
<keyword evidence="10" id="KW-0282">Flagellum</keyword>
<evidence type="ECO:0000313" key="11">
    <source>
        <dbReference type="Proteomes" id="UP001549366"/>
    </source>
</evidence>
<keyword evidence="11" id="KW-1185">Reference proteome</keyword>
<dbReference type="Proteomes" id="UP001549366">
    <property type="component" value="Unassembled WGS sequence"/>
</dbReference>
<evidence type="ECO:0000256" key="5">
    <source>
        <dbReference type="ARBA" id="ARBA00022795"/>
    </source>
</evidence>
<dbReference type="InterPro" id="IPR051472">
    <property type="entry name" value="T3SS_Stator/FliH"/>
</dbReference>
<dbReference type="SUPFAM" id="SSF160527">
    <property type="entry name" value="V-type ATPase subunit E-like"/>
    <property type="match status" value="1"/>
</dbReference>
<feature type="domain" description="Flagellar assembly protein FliH/Type III secretion system HrpE" evidence="9">
    <location>
        <begin position="294"/>
        <end position="423"/>
    </location>
</feature>
<evidence type="ECO:0000256" key="6">
    <source>
        <dbReference type="ARBA" id="ARBA00022927"/>
    </source>
</evidence>
<dbReference type="InterPro" id="IPR018035">
    <property type="entry name" value="Flagellar_FliH/T3SS_HrpE"/>
</dbReference>
<dbReference type="EMBL" id="JBEWTB010000002">
    <property type="protein sequence ID" value="MET4755164.1"/>
    <property type="molecule type" value="Genomic_DNA"/>
</dbReference>
<keyword evidence="7" id="KW-1006">Bacterial flagellum protein export</keyword>
<comment type="caution">
    <text evidence="10">The sequence shown here is derived from an EMBL/GenBank/DDBJ whole genome shotgun (WGS) entry which is preliminary data.</text>
</comment>
<evidence type="ECO:0000259" key="9">
    <source>
        <dbReference type="Pfam" id="PF02108"/>
    </source>
</evidence>
<feature type="compositionally biased region" description="Basic and acidic residues" evidence="8">
    <location>
        <begin position="23"/>
        <end position="32"/>
    </location>
</feature>
<evidence type="ECO:0000256" key="3">
    <source>
        <dbReference type="ARBA" id="ARBA00016507"/>
    </source>
</evidence>
<feature type="compositionally biased region" description="Polar residues" evidence="8">
    <location>
        <begin position="160"/>
        <end position="181"/>
    </location>
</feature>
<keyword evidence="10" id="KW-0969">Cilium</keyword>
<organism evidence="10 11">
    <name type="scientific">Endozoicomonas lisbonensis</name>
    <dbReference type="NCBI Taxonomy" id="3120522"/>
    <lineage>
        <taxon>Bacteria</taxon>
        <taxon>Pseudomonadati</taxon>
        <taxon>Pseudomonadota</taxon>
        <taxon>Gammaproteobacteria</taxon>
        <taxon>Oceanospirillales</taxon>
        <taxon>Endozoicomonadaceae</taxon>
        <taxon>Endozoicomonas</taxon>
    </lineage>
</organism>